<evidence type="ECO:0000256" key="1">
    <source>
        <dbReference type="SAM" id="MobiDB-lite"/>
    </source>
</evidence>
<protein>
    <submittedName>
        <fullName evidence="3">Uncharacterized protein</fullName>
    </submittedName>
</protein>
<dbReference type="PATRIC" id="fig|1415166.3.peg.4682"/>
<organism evidence="3 4">
    <name type="scientific">Nocardia nova SH22a</name>
    <dbReference type="NCBI Taxonomy" id="1415166"/>
    <lineage>
        <taxon>Bacteria</taxon>
        <taxon>Bacillati</taxon>
        <taxon>Actinomycetota</taxon>
        <taxon>Actinomycetes</taxon>
        <taxon>Mycobacteriales</taxon>
        <taxon>Nocardiaceae</taxon>
        <taxon>Nocardia</taxon>
    </lineage>
</organism>
<keyword evidence="2" id="KW-1133">Transmembrane helix</keyword>
<sequence>MTFDPNMPLDPCNVSTPGHTSPPCPPDPPPPPNHLLSMDHGSLYGTMAAHASAAWSTAGLVLTGAYFAYAYRRSLGRLVSSPLMARFATKSVYDDLPAEPDRPG</sequence>
<feature type="region of interest" description="Disordered" evidence="1">
    <location>
        <begin position="1"/>
        <end position="32"/>
    </location>
</feature>
<name>W5TJI0_9NOCA</name>
<proteinExistence type="predicted"/>
<reference evidence="3 4" key="1">
    <citation type="journal article" date="2014" name="Appl. Environ. Microbiol.">
        <title>Insights into the Microbial Degradation of Rubber and Gutta-Percha by Analysis of the Complete Genome of Nocardia nova SH22a.</title>
        <authorList>
            <person name="Luo Q."/>
            <person name="Hiessl S."/>
            <person name="Poehlein A."/>
            <person name="Daniel R."/>
            <person name="Steinbuchel A."/>
        </authorList>
    </citation>
    <scope>NUCLEOTIDE SEQUENCE [LARGE SCALE GENOMIC DNA]</scope>
    <source>
        <strain evidence="3">SH22a</strain>
    </source>
</reference>
<dbReference type="AlphaFoldDB" id="W5TJI0"/>
<evidence type="ECO:0000313" key="4">
    <source>
        <dbReference type="Proteomes" id="UP000019150"/>
    </source>
</evidence>
<gene>
    <name evidence="3" type="ORF">NONO_c45550</name>
</gene>
<evidence type="ECO:0000313" key="3">
    <source>
        <dbReference type="EMBL" id="AHH19339.1"/>
    </source>
</evidence>
<keyword evidence="4" id="KW-1185">Reference proteome</keyword>
<feature type="compositionally biased region" description="Pro residues" evidence="1">
    <location>
        <begin position="20"/>
        <end position="32"/>
    </location>
</feature>
<dbReference type="RefSeq" id="WP_148306927.1">
    <property type="nucleotide sequence ID" value="NZ_CP006850.1"/>
</dbReference>
<keyword evidence="2" id="KW-0812">Transmembrane</keyword>
<dbReference type="HOGENOM" id="CLU_2247216_0_0_11"/>
<evidence type="ECO:0000256" key="2">
    <source>
        <dbReference type="SAM" id="Phobius"/>
    </source>
</evidence>
<feature type="transmembrane region" description="Helical" evidence="2">
    <location>
        <begin position="47"/>
        <end position="69"/>
    </location>
</feature>
<dbReference type="KEGG" id="nno:NONO_c45550"/>
<dbReference type="Proteomes" id="UP000019150">
    <property type="component" value="Chromosome"/>
</dbReference>
<keyword evidence="2" id="KW-0472">Membrane</keyword>
<accession>W5TJI0</accession>
<dbReference type="EMBL" id="CP006850">
    <property type="protein sequence ID" value="AHH19339.1"/>
    <property type="molecule type" value="Genomic_DNA"/>
</dbReference>